<dbReference type="EMBL" id="SEOQ01000746">
    <property type="protein sequence ID" value="TFY57500.1"/>
    <property type="molecule type" value="Genomic_DNA"/>
</dbReference>
<keyword evidence="2" id="KW-0472">Membrane</keyword>
<dbReference type="AlphaFoldDB" id="A0A4Y9Y633"/>
<feature type="transmembrane region" description="Helical" evidence="2">
    <location>
        <begin position="190"/>
        <end position="214"/>
    </location>
</feature>
<feature type="compositionally biased region" description="Low complexity" evidence="1">
    <location>
        <begin position="253"/>
        <end position="277"/>
    </location>
</feature>
<dbReference type="OrthoDB" id="2563669at2759"/>
<dbReference type="Proteomes" id="UP000298327">
    <property type="component" value="Unassembled WGS sequence"/>
</dbReference>
<keyword evidence="2" id="KW-0812">Transmembrane</keyword>
<dbReference type="STRING" id="205917.A0A4Y9Y633"/>
<sequence>MNFTLDDSSPQLIYSADWELQPANDPSLSSFFQSTYHAALEPKASVNLTFTGTAVYIYGSKGPGHAKFSVQCDGVIANVDASAAQTRFQQLLFSYTFPNSTSSAHFVALVTQPGTNGNWLDIDYVTFAQDAQSSSAALQFPSSRTLQAPWFSESQSTGASQTSGAVIAGSSASAGADAVSTTTSARNNSMLITSIILGCLLGCLALAVLLYFLLHRHKAKKGTRFRYGITHAGSTASIVEERKPWLPWSHLRSASSLSSTPSGTSASGSQSMSEAASTRSSAIVPPRPAFGILSGVLSPNPSPKPKNDADSMKTNFLQV</sequence>
<evidence type="ECO:0000256" key="2">
    <source>
        <dbReference type="SAM" id="Phobius"/>
    </source>
</evidence>
<evidence type="ECO:0000256" key="1">
    <source>
        <dbReference type="SAM" id="MobiDB-lite"/>
    </source>
</evidence>
<proteinExistence type="predicted"/>
<organism evidence="3 4">
    <name type="scientific">Dentipellis fragilis</name>
    <dbReference type="NCBI Taxonomy" id="205917"/>
    <lineage>
        <taxon>Eukaryota</taxon>
        <taxon>Fungi</taxon>
        <taxon>Dikarya</taxon>
        <taxon>Basidiomycota</taxon>
        <taxon>Agaricomycotina</taxon>
        <taxon>Agaricomycetes</taxon>
        <taxon>Russulales</taxon>
        <taxon>Hericiaceae</taxon>
        <taxon>Dentipellis</taxon>
    </lineage>
</organism>
<feature type="region of interest" description="Disordered" evidence="1">
    <location>
        <begin position="253"/>
        <end position="319"/>
    </location>
</feature>
<gene>
    <name evidence="3" type="ORF">EVG20_g8523</name>
</gene>
<keyword evidence="4" id="KW-1185">Reference proteome</keyword>
<keyword evidence="2" id="KW-1133">Transmembrane helix</keyword>
<evidence type="ECO:0000313" key="3">
    <source>
        <dbReference type="EMBL" id="TFY57500.1"/>
    </source>
</evidence>
<name>A0A4Y9Y633_9AGAM</name>
<evidence type="ECO:0000313" key="4">
    <source>
        <dbReference type="Proteomes" id="UP000298327"/>
    </source>
</evidence>
<protein>
    <submittedName>
        <fullName evidence="3">Uncharacterized protein</fullName>
    </submittedName>
</protein>
<comment type="caution">
    <text evidence="3">The sequence shown here is derived from an EMBL/GenBank/DDBJ whole genome shotgun (WGS) entry which is preliminary data.</text>
</comment>
<accession>A0A4Y9Y633</accession>
<reference evidence="3 4" key="1">
    <citation type="submission" date="2019-02" db="EMBL/GenBank/DDBJ databases">
        <title>Genome sequencing of the rare red list fungi Dentipellis fragilis.</title>
        <authorList>
            <person name="Buettner E."/>
            <person name="Kellner H."/>
        </authorList>
    </citation>
    <scope>NUCLEOTIDE SEQUENCE [LARGE SCALE GENOMIC DNA]</scope>
    <source>
        <strain evidence="3 4">DSM 105465</strain>
    </source>
</reference>
<dbReference type="Gene3D" id="2.60.120.260">
    <property type="entry name" value="Galactose-binding domain-like"/>
    <property type="match status" value="1"/>
</dbReference>